<keyword evidence="2" id="KW-0645">Protease</keyword>
<dbReference type="InterPro" id="IPR036852">
    <property type="entry name" value="Peptidase_S8/S53_dom_sf"/>
</dbReference>
<dbReference type="InterPro" id="IPR050131">
    <property type="entry name" value="Peptidase_S8_subtilisin-like"/>
</dbReference>
<dbReference type="EMBL" id="BLLG01000014">
    <property type="protein sequence ID" value="GFH38068.1"/>
    <property type="molecule type" value="Genomic_DNA"/>
</dbReference>
<dbReference type="InterPro" id="IPR015500">
    <property type="entry name" value="Peptidase_S8_subtilisin-rel"/>
</dbReference>
<feature type="compositionally biased region" description="Basic and acidic residues" evidence="6">
    <location>
        <begin position="95"/>
        <end position="106"/>
    </location>
</feature>
<evidence type="ECO:0000256" key="6">
    <source>
        <dbReference type="SAM" id="MobiDB-lite"/>
    </source>
</evidence>
<dbReference type="InterPro" id="IPR000209">
    <property type="entry name" value="Peptidase_S8/S53_dom"/>
</dbReference>
<evidence type="ECO:0000256" key="1">
    <source>
        <dbReference type="ARBA" id="ARBA00011073"/>
    </source>
</evidence>
<keyword evidence="7" id="KW-0812">Transmembrane</keyword>
<feature type="transmembrane region" description="Helical" evidence="7">
    <location>
        <begin position="401"/>
        <end position="422"/>
    </location>
</feature>
<keyword evidence="10" id="KW-1185">Reference proteome</keyword>
<dbReference type="PROSITE" id="PS51892">
    <property type="entry name" value="SUBTILASE"/>
    <property type="match status" value="1"/>
</dbReference>
<name>A0A6A0B023_9ACTN</name>
<dbReference type="Proteomes" id="UP000484988">
    <property type="component" value="Unassembled WGS sequence"/>
</dbReference>
<keyword evidence="3" id="KW-0378">Hydrolase</keyword>
<keyword evidence="7" id="KW-1133">Transmembrane helix</keyword>
<evidence type="ECO:0000313" key="9">
    <source>
        <dbReference type="EMBL" id="GFH38068.1"/>
    </source>
</evidence>
<dbReference type="SUPFAM" id="SSF52743">
    <property type="entry name" value="Subtilisin-like"/>
    <property type="match status" value="1"/>
</dbReference>
<comment type="caution">
    <text evidence="5">Lacks conserved residue(s) required for the propagation of feature annotation.</text>
</comment>
<evidence type="ECO:0000259" key="8">
    <source>
        <dbReference type="Pfam" id="PF00082"/>
    </source>
</evidence>
<keyword evidence="7" id="KW-0472">Membrane</keyword>
<dbReference type="AlphaFoldDB" id="A0A6A0B023"/>
<dbReference type="PANTHER" id="PTHR43806">
    <property type="entry name" value="PEPTIDASE S8"/>
    <property type="match status" value="1"/>
</dbReference>
<gene>
    <name evidence="9" type="ORF">SCWH03_43080</name>
</gene>
<dbReference type="PRINTS" id="PR00723">
    <property type="entry name" value="SUBTILISIN"/>
</dbReference>
<feature type="region of interest" description="Disordered" evidence="6">
    <location>
        <begin position="86"/>
        <end position="106"/>
    </location>
</feature>
<dbReference type="Gene3D" id="3.40.50.200">
    <property type="entry name" value="Peptidase S8/S53 domain"/>
    <property type="match status" value="1"/>
</dbReference>
<comment type="similarity">
    <text evidence="1 5">Belongs to the peptidase S8 family.</text>
</comment>
<evidence type="ECO:0000256" key="4">
    <source>
        <dbReference type="ARBA" id="ARBA00022825"/>
    </source>
</evidence>
<evidence type="ECO:0000256" key="3">
    <source>
        <dbReference type="ARBA" id="ARBA00022801"/>
    </source>
</evidence>
<evidence type="ECO:0000256" key="2">
    <source>
        <dbReference type="ARBA" id="ARBA00022670"/>
    </source>
</evidence>
<sequence length="438" mass="43043">MRPGNPGARRPPAGAGLLGAGRLGAGRLGAGRLGAGRLGAGLLATALLLSAGGPALAASPSYLPAATEGSTEQHLPGMPAAFGAEAGQTACTPASEEKAEKRDWSRQRLDLDQVHRHGTGAGVTVALIGTGVSPGAAGLGGRVTAAGPAGDDCVGYGTFLAGLIAGDGGDRRRLVGVAPDARILGLRGTDSRGRASAELVVEALREAASARAGVIAVAVALPRRDPALTRAVADARRAGAVVLAAAAPEPSAGDTAKTPSRVYWPAGEPGVLSVAGMVPSGARPEGSLPTEGVDLAAPGAGVVSGGARGEGHYLGGGAAVATAFAAGTAAVVRAARPDDPADAVARRLTTTAYPADIPQLDAYAAVTAVLGGSGTPTGTRQAADPVTVRDTSAADRTADRAARLVLLGSAAVLVVLWAAFAIPRARARRWRPAAADGR</sequence>
<dbReference type="Pfam" id="PF00082">
    <property type="entry name" value="Peptidase_S8"/>
    <property type="match status" value="1"/>
</dbReference>
<evidence type="ECO:0000313" key="10">
    <source>
        <dbReference type="Proteomes" id="UP000484988"/>
    </source>
</evidence>
<evidence type="ECO:0000256" key="7">
    <source>
        <dbReference type="SAM" id="Phobius"/>
    </source>
</evidence>
<feature type="domain" description="Peptidase S8/S53" evidence="8">
    <location>
        <begin position="120"/>
        <end position="358"/>
    </location>
</feature>
<protein>
    <submittedName>
        <fullName evidence="9">S8 family serine peptidase</fullName>
    </submittedName>
</protein>
<comment type="caution">
    <text evidence="9">The sequence shown here is derived from an EMBL/GenBank/DDBJ whole genome shotgun (WGS) entry which is preliminary data.</text>
</comment>
<evidence type="ECO:0000256" key="5">
    <source>
        <dbReference type="PROSITE-ProRule" id="PRU01240"/>
    </source>
</evidence>
<dbReference type="PANTHER" id="PTHR43806:SF11">
    <property type="entry name" value="CEREVISIN-RELATED"/>
    <property type="match status" value="1"/>
</dbReference>
<keyword evidence="4" id="KW-0720">Serine protease</keyword>
<dbReference type="GO" id="GO:0004252">
    <property type="term" value="F:serine-type endopeptidase activity"/>
    <property type="evidence" value="ECO:0007669"/>
    <property type="project" value="InterPro"/>
</dbReference>
<organism evidence="9 10">
    <name type="scientific">Streptomyces pacificus</name>
    <dbReference type="NCBI Taxonomy" id="2705029"/>
    <lineage>
        <taxon>Bacteria</taxon>
        <taxon>Bacillati</taxon>
        <taxon>Actinomycetota</taxon>
        <taxon>Actinomycetes</taxon>
        <taxon>Kitasatosporales</taxon>
        <taxon>Streptomycetaceae</taxon>
        <taxon>Streptomyces</taxon>
    </lineage>
</organism>
<proteinExistence type="inferred from homology"/>
<dbReference type="GO" id="GO:0006508">
    <property type="term" value="P:proteolysis"/>
    <property type="evidence" value="ECO:0007669"/>
    <property type="project" value="UniProtKB-KW"/>
</dbReference>
<accession>A0A6A0B023</accession>
<reference evidence="9 10" key="1">
    <citation type="submission" date="2020-02" db="EMBL/GenBank/DDBJ databases">
        <title>Whole Genome Shotgun Sequence of Streptomyces sp. strain CWH03.</title>
        <authorList>
            <person name="Dohra H."/>
            <person name="Kodani S."/>
            <person name="Yamamura H."/>
        </authorList>
    </citation>
    <scope>NUCLEOTIDE SEQUENCE [LARGE SCALE GENOMIC DNA]</scope>
    <source>
        <strain evidence="9 10">CWH03</strain>
    </source>
</reference>